<evidence type="ECO:0000313" key="3">
    <source>
        <dbReference type="Proteomes" id="UP001155241"/>
    </source>
</evidence>
<dbReference type="AlphaFoldDB" id="A0A9X2F9E8"/>
<evidence type="ECO:0000256" key="1">
    <source>
        <dbReference type="SAM" id="Phobius"/>
    </source>
</evidence>
<keyword evidence="1" id="KW-0812">Transmembrane</keyword>
<evidence type="ECO:0000313" key="2">
    <source>
        <dbReference type="EMBL" id="MCO6044073.1"/>
    </source>
</evidence>
<dbReference type="SUPFAM" id="SSF54523">
    <property type="entry name" value="Pili subunits"/>
    <property type="match status" value="1"/>
</dbReference>
<organism evidence="2 3">
    <name type="scientific">Aeoliella straminimaris</name>
    <dbReference type="NCBI Taxonomy" id="2954799"/>
    <lineage>
        <taxon>Bacteria</taxon>
        <taxon>Pseudomonadati</taxon>
        <taxon>Planctomycetota</taxon>
        <taxon>Planctomycetia</taxon>
        <taxon>Pirellulales</taxon>
        <taxon>Lacipirellulaceae</taxon>
        <taxon>Aeoliella</taxon>
    </lineage>
</organism>
<accession>A0A9X2F9E8</accession>
<gene>
    <name evidence="2" type="ORF">NG895_09145</name>
</gene>
<sequence>MTQHELQSNTRRRTVAHASRRTAFTVVELVVTVSLVAMLLTLTTPAVHDANRNAQQLQLENKLLNLTRLLEGYRATHPSNRIPTLAAFVEWYRNLEPTEFDNNYQWEEGSEVIEIRKYDYCVEVRSIDYDGFVLCLVPKPPYRTGYFLLCIDQDGHTVEERSDEEGERIYRERMRRARWRVYQGLGDLIANSNGPVEASAVLPYLELTENNYQNAKQLDSDDDEFVGFVEFEAFMAPKEDDPKSLAIVRDTYRDVFAICRFDDDNIMPGISVVDFASDAADVFSAESLAIPIDQSVAKEGVAFSLYVKLRSAEEARFDGDLHSCEESVQSFRNELAAQSDKSISSADALMFDYLASVLCPEALPQEVDVP</sequence>
<dbReference type="InterPro" id="IPR045584">
    <property type="entry name" value="Pilin-like"/>
</dbReference>
<comment type="caution">
    <text evidence="2">The sequence shown here is derived from an EMBL/GenBank/DDBJ whole genome shotgun (WGS) entry which is preliminary data.</text>
</comment>
<reference evidence="2" key="1">
    <citation type="submission" date="2022-06" db="EMBL/GenBank/DDBJ databases">
        <title>Aeoliella straminimaris, a novel planctomycete from sediments.</title>
        <authorList>
            <person name="Vitorino I.R."/>
            <person name="Lage O.M."/>
        </authorList>
    </citation>
    <scope>NUCLEOTIDE SEQUENCE</scope>
    <source>
        <strain evidence="2">ICT_H6.2</strain>
    </source>
</reference>
<dbReference type="EMBL" id="JAMXLR010000033">
    <property type="protein sequence ID" value="MCO6044073.1"/>
    <property type="molecule type" value="Genomic_DNA"/>
</dbReference>
<keyword evidence="1" id="KW-0472">Membrane</keyword>
<keyword evidence="1" id="KW-1133">Transmembrane helix</keyword>
<feature type="transmembrane region" description="Helical" evidence="1">
    <location>
        <begin position="21"/>
        <end position="42"/>
    </location>
</feature>
<keyword evidence="3" id="KW-1185">Reference proteome</keyword>
<dbReference type="RefSeq" id="WP_252852179.1">
    <property type="nucleotide sequence ID" value="NZ_JAMXLR010000033.1"/>
</dbReference>
<proteinExistence type="predicted"/>
<dbReference type="Proteomes" id="UP001155241">
    <property type="component" value="Unassembled WGS sequence"/>
</dbReference>
<name>A0A9X2F9E8_9BACT</name>
<protein>
    <submittedName>
        <fullName evidence="2">Type II secretion system GspH family protein</fullName>
    </submittedName>
</protein>